<evidence type="ECO:0000313" key="12">
    <source>
        <dbReference type="Proteomes" id="UP000215215"/>
    </source>
</evidence>
<dbReference type="PANTHER" id="PTHR32248:SF4">
    <property type="entry name" value="RNA POLYMERASE SIGMA-54 FACTOR"/>
    <property type="match status" value="1"/>
</dbReference>
<dbReference type="InterPro" id="IPR007634">
    <property type="entry name" value="RNA_pol_sigma_54_DNA-bd"/>
</dbReference>
<evidence type="ECO:0000256" key="4">
    <source>
        <dbReference type="ARBA" id="ARBA00022695"/>
    </source>
</evidence>
<dbReference type="Proteomes" id="UP000215215">
    <property type="component" value="Unassembled WGS sequence"/>
</dbReference>
<name>A0A235BZN3_UNCW3</name>
<organism evidence="11 12">
    <name type="scientific">candidate division WOR-3 bacterium JGI_Cruoil_03_44_89</name>
    <dbReference type="NCBI Taxonomy" id="1973748"/>
    <lineage>
        <taxon>Bacteria</taxon>
        <taxon>Bacteria division WOR-3</taxon>
    </lineage>
</organism>
<keyword evidence="3" id="KW-0808">Transferase</keyword>
<dbReference type="GO" id="GO:0016987">
    <property type="term" value="F:sigma factor activity"/>
    <property type="evidence" value="ECO:0007669"/>
    <property type="project" value="UniProtKB-KW"/>
</dbReference>
<dbReference type="Gene3D" id="1.10.10.60">
    <property type="entry name" value="Homeodomain-like"/>
    <property type="match status" value="1"/>
</dbReference>
<dbReference type="PROSITE" id="PS50044">
    <property type="entry name" value="SIGMA54_3"/>
    <property type="match status" value="1"/>
</dbReference>
<evidence type="ECO:0000256" key="8">
    <source>
        <dbReference type="ARBA" id="ARBA00023163"/>
    </source>
</evidence>
<dbReference type="InterPro" id="IPR038709">
    <property type="entry name" value="RpoN_core-bd_sf"/>
</dbReference>
<keyword evidence="7" id="KW-0238">DNA-binding</keyword>
<dbReference type="InterPro" id="IPR000394">
    <property type="entry name" value="RNA_pol_sigma_54"/>
</dbReference>
<accession>A0A235BZN3</accession>
<dbReference type="Pfam" id="PF04963">
    <property type="entry name" value="Sigma54_CBD"/>
    <property type="match status" value="1"/>
</dbReference>
<evidence type="ECO:0000259" key="10">
    <source>
        <dbReference type="Pfam" id="PF04963"/>
    </source>
</evidence>
<dbReference type="GO" id="GO:0016779">
    <property type="term" value="F:nucleotidyltransferase activity"/>
    <property type="evidence" value="ECO:0007669"/>
    <property type="project" value="UniProtKB-KW"/>
</dbReference>
<dbReference type="PRINTS" id="PR00045">
    <property type="entry name" value="SIGMA54FCT"/>
</dbReference>
<proteinExistence type="inferred from homology"/>
<evidence type="ECO:0000313" key="11">
    <source>
        <dbReference type="EMBL" id="OYD17619.1"/>
    </source>
</evidence>
<evidence type="ECO:0000256" key="6">
    <source>
        <dbReference type="ARBA" id="ARBA00023082"/>
    </source>
</evidence>
<keyword evidence="6" id="KW-0731">Sigma factor</keyword>
<feature type="domain" description="RNA polymerase sigma factor 54 DNA-binding" evidence="9">
    <location>
        <begin position="325"/>
        <end position="475"/>
    </location>
</feature>
<dbReference type="PANTHER" id="PTHR32248">
    <property type="entry name" value="RNA POLYMERASE SIGMA-54 FACTOR"/>
    <property type="match status" value="1"/>
</dbReference>
<evidence type="ECO:0000256" key="5">
    <source>
        <dbReference type="ARBA" id="ARBA00023015"/>
    </source>
</evidence>
<evidence type="ECO:0000259" key="9">
    <source>
        <dbReference type="Pfam" id="PF04552"/>
    </source>
</evidence>
<comment type="similarity">
    <text evidence="1">Belongs to the sigma-54 factor family.</text>
</comment>
<dbReference type="GO" id="GO:0000428">
    <property type="term" value="C:DNA-directed RNA polymerase complex"/>
    <property type="evidence" value="ECO:0007669"/>
    <property type="project" value="UniProtKB-KW"/>
</dbReference>
<keyword evidence="4" id="KW-0548">Nucleotidyltransferase</keyword>
<dbReference type="EMBL" id="NOZQ01000003">
    <property type="protein sequence ID" value="OYD17619.1"/>
    <property type="molecule type" value="Genomic_DNA"/>
</dbReference>
<dbReference type="Pfam" id="PF00309">
    <property type="entry name" value="Sigma54_AID"/>
    <property type="match status" value="1"/>
</dbReference>
<dbReference type="AlphaFoldDB" id="A0A235BZN3"/>
<dbReference type="Pfam" id="PF04552">
    <property type="entry name" value="Sigma54_DBD"/>
    <property type="match status" value="1"/>
</dbReference>
<dbReference type="PIRSF" id="PIRSF000774">
    <property type="entry name" value="RpoN"/>
    <property type="match status" value="1"/>
</dbReference>
<keyword evidence="5" id="KW-0805">Transcription regulation</keyword>
<comment type="caution">
    <text evidence="11">The sequence shown here is derived from an EMBL/GenBank/DDBJ whole genome shotgun (WGS) entry which is preliminary data.</text>
</comment>
<keyword evidence="2" id="KW-0240">DNA-directed RNA polymerase</keyword>
<feature type="domain" description="RNA polymerase sigma factor 54 core-binding" evidence="10">
    <location>
        <begin position="118"/>
        <end position="304"/>
    </location>
</feature>
<evidence type="ECO:0000256" key="7">
    <source>
        <dbReference type="ARBA" id="ARBA00023125"/>
    </source>
</evidence>
<evidence type="ECO:0000256" key="3">
    <source>
        <dbReference type="ARBA" id="ARBA00022679"/>
    </source>
</evidence>
<sequence>MVWIVNAGLQILDRDFLTLIFYLQLFMKRSGQIQRQKVKLRQVLTKKLIQSLDILVLPRQLLLEFIESESEDNLFIEFKKRETEMERDKKKEYLTEEIQNWCDISYGSTGMEGMREYTELPDTGETLQEHLLGEISLVFSDELRLKIASEIVYSLDEKGLLRENPGEIADRMGVGKKIVSEVLEKVQGLDPAGIAASDPRECLLIQLKRKGEEDTLPFRILKYAYECFLSSDKAKLASKFAVSEEDVEKALERIYKLDPLPGRHLCGEPQYVYPDAVIEQDRTSVGEKDDYIAYVPDSGMPHLSPSPIYRRLIENPETFGDEERDYLIEKFQRAKNFLKAIEQRKRTIQRITKYIMDKEFRFLSGNEPPVLITERDVAQHIGVDVSTVSRAIKDKWLETPKGMFKFSHFFSHGRMEEYYKILFFIWDMVKKENKNSPLSDRSIADNLREKGYKIARTTIVKYRKNLGIPTASKRRI</sequence>
<keyword evidence="8" id="KW-0804">Transcription</keyword>
<evidence type="ECO:0000256" key="1">
    <source>
        <dbReference type="ARBA" id="ARBA00008798"/>
    </source>
</evidence>
<dbReference type="NCBIfam" id="TIGR02395">
    <property type="entry name" value="rpoN_sigma"/>
    <property type="match status" value="1"/>
</dbReference>
<protein>
    <submittedName>
        <fullName evidence="11">RNA polymerase sigma-54 factor</fullName>
    </submittedName>
</protein>
<dbReference type="Gene3D" id="1.10.10.1330">
    <property type="entry name" value="RNA polymerase sigma-54 factor, core-binding domain"/>
    <property type="match status" value="1"/>
</dbReference>
<gene>
    <name evidence="11" type="primary">rpoN</name>
    <name evidence="11" type="ORF">CH333_00380</name>
</gene>
<dbReference type="GO" id="GO:0006352">
    <property type="term" value="P:DNA-templated transcription initiation"/>
    <property type="evidence" value="ECO:0007669"/>
    <property type="project" value="InterPro"/>
</dbReference>
<dbReference type="GO" id="GO:0001216">
    <property type="term" value="F:DNA-binding transcription activator activity"/>
    <property type="evidence" value="ECO:0007669"/>
    <property type="project" value="InterPro"/>
</dbReference>
<reference evidence="11 12" key="1">
    <citation type="submission" date="2017-07" db="EMBL/GenBank/DDBJ databases">
        <title>Recovery of genomes from metagenomes via a dereplication, aggregation, and scoring strategy.</title>
        <authorList>
            <person name="Sieber C.M."/>
            <person name="Probst A.J."/>
            <person name="Sharrar A."/>
            <person name="Thomas B.C."/>
            <person name="Hess M."/>
            <person name="Tringe S.G."/>
            <person name="Banfield J.F."/>
        </authorList>
    </citation>
    <scope>NUCLEOTIDE SEQUENCE [LARGE SCALE GENOMIC DNA]</scope>
    <source>
        <strain evidence="11">JGI_Cruoil_03_44_89</strain>
    </source>
</reference>
<evidence type="ECO:0000256" key="2">
    <source>
        <dbReference type="ARBA" id="ARBA00022478"/>
    </source>
</evidence>
<dbReference type="GO" id="GO:0003677">
    <property type="term" value="F:DNA binding"/>
    <property type="evidence" value="ECO:0007669"/>
    <property type="project" value="UniProtKB-KW"/>
</dbReference>
<dbReference type="InterPro" id="IPR007046">
    <property type="entry name" value="RNA_pol_sigma_54_core-bd"/>
</dbReference>